<feature type="domain" description="Histidine kinase/HSP90-like ATPase" evidence="2">
    <location>
        <begin position="27"/>
        <end position="137"/>
    </location>
</feature>
<keyword evidence="4" id="KW-1185">Reference proteome</keyword>
<name>A0A6I4LZB2_9ACTN</name>
<dbReference type="SUPFAM" id="SSF55874">
    <property type="entry name" value="ATPase domain of HSP90 chaperone/DNA topoisomerase II/histidine kinase"/>
    <property type="match status" value="1"/>
</dbReference>
<protein>
    <submittedName>
        <fullName evidence="3">ATP-binding protein</fullName>
    </submittedName>
</protein>
<gene>
    <name evidence="3" type="ORF">F8568_000660</name>
</gene>
<dbReference type="Pfam" id="PF13581">
    <property type="entry name" value="HATPase_c_2"/>
    <property type="match status" value="1"/>
</dbReference>
<accession>A0A6I4LZB2</accession>
<organism evidence="3 4">
    <name type="scientific">Actinomadura physcomitrii</name>
    <dbReference type="NCBI Taxonomy" id="2650748"/>
    <lineage>
        <taxon>Bacteria</taxon>
        <taxon>Bacillati</taxon>
        <taxon>Actinomycetota</taxon>
        <taxon>Actinomycetes</taxon>
        <taxon>Streptosporangiales</taxon>
        <taxon>Thermomonosporaceae</taxon>
        <taxon>Actinomadura</taxon>
    </lineage>
</organism>
<dbReference type="InterPro" id="IPR003594">
    <property type="entry name" value="HATPase_dom"/>
</dbReference>
<keyword evidence="1" id="KW-0723">Serine/threonine-protein kinase</keyword>
<dbReference type="Gene3D" id="3.30.565.10">
    <property type="entry name" value="Histidine kinase-like ATPase, C-terminal domain"/>
    <property type="match status" value="1"/>
</dbReference>
<dbReference type="AlphaFoldDB" id="A0A6I4LZB2"/>
<evidence type="ECO:0000313" key="3">
    <source>
        <dbReference type="EMBL" id="MVZ98917.1"/>
    </source>
</evidence>
<dbReference type="GO" id="GO:0004674">
    <property type="term" value="F:protein serine/threonine kinase activity"/>
    <property type="evidence" value="ECO:0007669"/>
    <property type="project" value="UniProtKB-KW"/>
</dbReference>
<evidence type="ECO:0000313" key="4">
    <source>
        <dbReference type="Proteomes" id="UP000462055"/>
    </source>
</evidence>
<evidence type="ECO:0000256" key="1">
    <source>
        <dbReference type="ARBA" id="ARBA00022527"/>
    </source>
</evidence>
<dbReference type="Proteomes" id="UP000462055">
    <property type="component" value="Unassembled WGS sequence"/>
</dbReference>
<keyword evidence="1" id="KW-0418">Kinase</keyword>
<keyword evidence="1" id="KW-0808">Transferase</keyword>
<dbReference type="CDD" id="cd16936">
    <property type="entry name" value="HATPase_RsbW-like"/>
    <property type="match status" value="1"/>
</dbReference>
<dbReference type="InterPro" id="IPR050267">
    <property type="entry name" value="Anti-sigma-factor_SerPK"/>
</dbReference>
<proteinExistence type="predicted"/>
<reference evidence="3" key="1">
    <citation type="submission" date="2019-12" db="EMBL/GenBank/DDBJ databases">
        <title>Actinomadura physcomitrii sp. nov., a novel actinomycete isolated from moss [Physcomitrium sphaericum (Ludw) Fuernr].</title>
        <authorList>
            <person name="Zhuang X."/>
        </authorList>
    </citation>
    <scope>NUCLEOTIDE SEQUENCE [LARGE SCALE GENOMIC DNA]</scope>
    <source>
        <strain evidence="3">LD22</strain>
    </source>
</reference>
<evidence type="ECO:0000259" key="2">
    <source>
        <dbReference type="Pfam" id="PF13581"/>
    </source>
</evidence>
<keyword evidence="3" id="KW-0547">Nucleotide-binding</keyword>
<sequence>MRQHVNVPEGAAMTSATPETPTIVLEPTAEAPRLAREFLAKCFAEWGILDDYLGRLIVCELVTNAYRHGEGPIVVRLPRDQDGQPVIEVWDSGAGRPAVKPENHGALSGRGLQLVAEFVRDCWGVRPLNEGGKAVWAKLPGS</sequence>
<comment type="caution">
    <text evidence="3">The sequence shown here is derived from an EMBL/GenBank/DDBJ whole genome shotgun (WGS) entry which is preliminary data.</text>
</comment>
<keyword evidence="3" id="KW-0067">ATP-binding</keyword>
<dbReference type="InterPro" id="IPR036890">
    <property type="entry name" value="HATPase_C_sf"/>
</dbReference>
<dbReference type="PANTHER" id="PTHR35526">
    <property type="entry name" value="ANTI-SIGMA-F FACTOR RSBW-RELATED"/>
    <property type="match status" value="1"/>
</dbReference>
<dbReference type="GO" id="GO:0005524">
    <property type="term" value="F:ATP binding"/>
    <property type="evidence" value="ECO:0007669"/>
    <property type="project" value="UniProtKB-KW"/>
</dbReference>
<dbReference type="PANTHER" id="PTHR35526:SF3">
    <property type="entry name" value="ANTI-SIGMA-F FACTOR RSBW"/>
    <property type="match status" value="1"/>
</dbReference>
<dbReference type="EMBL" id="WBMS02000001">
    <property type="protein sequence ID" value="MVZ98917.1"/>
    <property type="molecule type" value="Genomic_DNA"/>
</dbReference>